<evidence type="ECO:0000256" key="3">
    <source>
        <dbReference type="ARBA" id="ARBA00022475"/>
    </source>
</evidence>
<evidence type="ECO:0000256" key="7">
    <source>
        <dbReference type="SAM" id="SignalP"/>
    </source>
</evidence>
<keyword evidence="7" id="KW-0732">Signal</keyword>
<gene>
    <name evidence="8" type="ORF">AO501_22235</name>
</gene>
<feature type="chain" id="PRO_5039317417" evidence="7">
    <location>
        <begin position="30"/>
        <end position="121"/>
    </location>
</feature>
<dbReference type="InterPro" id="IPR038468">
    <property type="entry name" value="MmpS_C"/>
</dbReference>
<dbReference type="GO" id="GO:0005886">
    <property type="term" value="C:plasma membrane"/>
    <property type="evidence" value="ECO:0007669"/>
    <property type="project" value="UniProtKB-SubCell"/>
</dbReference>
<keyword evidence="5" id="KW-1133">Transmembrane helix</keyword>
<evidence type="ECO:0000256" key="5">
    <source>
        <dbReference type="ARBA" id="ARBA00022989"/>
    </source>
</evidence>
<evidence type="ECO:0000256" key="6">
    <source>
        <dbReference type="ARBA" id="ARBA00023136"/>
    </source>
</evidence>
<name>A0A0Q2QJ34_MYCGO</name>
<keyword evidence="6" id="KW-0472">Membrane</keyword>
<evidence type="ECO:0000313" key="8">
    <source>
        <dbReference type="EMBL" id="KQH79893.1"/>
    </source>
</evidence>
<keyword evidence="4" id="KW-0812">Transmembrane</keyword>
<feature type="signal peptide" evidence="7">
    <location>
        <begin position="1"/>
        <end position="29"/>
    </location>
</feature>
<dbReference type="InterPro" id="IPR008693">
    <property type="entry name" value="MmpS"/>
</dbReference>
<evidence type="ECO:0000256" key="1">
    <source>
        <dbReference type="ARBA" id="ARBA00004236"/>
    </source>
</evidence>
<dbReference type="Proteomes" id="UP000051677">
    <property type="component" value="Unassembled WGS sequence"/>
</dbReference>
<organism evidence="8 9">
    <name type="scientific">Mycobacterium gordonae</name>
    <dbReference type="NCBI Taxonomy" id="1778"/>
    <lineage>
        <taxon>Bacteria</taxon>
        <taxon>Bacillati</taxon>
        <taxon>Actinomycetota</taxon>
        <taxon>Actinomycetes</taxon>
        <taxon>Mycobacteriales</taxon>
        <taxon>Mycobacteriaceae</taxon>
        <taxon>Mycobacterium</taxon>
    </lineage>
</organism>
<dbReference type="STRING" id="1778.A9W97_16560"/>
<proteinExistence type="inferred from homology"/>
<comment type="similarity">
    <text evidence="2">Belongs to the MmpS family.</text>
</comment>
<comment type="caution">
    <text evidence="8">The sequence shown here is derived from an EMBL/GenBank/DDBJ whole genome shotgun (WGS) entry which is preliminary data.</text>
</comment>
<dbReference type="Pfam" id="PF05423">
    <property type="entry name" value="Mycobact_memb"/>
    <property type="match status" value="1"/>
</dbReference>
<reference evidence="8 9" key="1">
    <citation type="submission" date="2015-10" db="EMBL/GenBank/DDBJ databases">
        <title>Mycobacterium gordonae draft genome assembly.</title>
        <authorList>
            <person name="Ustinova V."/>
            <person name="Smirnova T."/>
            <person name="Blagodatskikh K."/>
            <person name="Varlamov D."/>
            <person name="Larionova E."/>
            <person name="Chernousova L."/>
        </authorList>
    </citation>
    <scope>NUCLEOTIDE SEQUENCE [LARGE SCALE GENOMIC DNA]</scope>
    <source>
        <strain evidence="8 9">CTRI 14-8773</strain>
    </source>
</reference>
<protein>
    <submittedName>
        <fullName evidence="8">Uncharacterized protein</fullName>
    </submittedName>
</protein>
<dbReference type="AlphaFoldDB" id="A0A0Q2QJ34"/>
<comment type="subcellular location">
    <subcellularLocation>
        <location evidence="1">Cell membrane</location>
    </subcellularLocation>
</comment>
<keyword evidence="3" id="KW-1003">Cell membrane</keyword>
<dbReference type="EMBL" id="LKTM01000057">
    <property type="protein sequence ID" value="KQH79893.1"/>
    <property type="molecule type" value="Genomic_DNA"/>
</dbReference>
<evidence type="ECO:0000313" key="9">
    <source>
        <dbReference type="Proteomes" id="UP000051677"/>
    </source>
</evidence>
<evidence type="ECO:0000256" key="2">
    <source>
        <dbReference type="ARBA" id="ARBA00007531"/>
    </source>
</evidence>
<dbReference type="Gene3D" id="2.60.40.2880">
    <property type="entry name" value="MmpS1-5, C-terminal soluble domain"/>
    <property type="match status" value="1"/>
</dbReference>
<sequence length="121" mass="12714">MTTMTSRRAASILIATGTAFGATYGVAHADPFLPPGAFPQVHYEVTGTGMAEYISYQTQHGQQRAVNVPLPWSTDFQGFGGQVYVLSAQGQGTIACKIVVDGNVVNDAHSTGTPGHTMCSH</sequence>
<accession>A0A0Q2QJ34</accession>
<evidence type="ECO:0000256" key="4">
    <source>
        <dbReference type="ARBA" id="ARBA00022692"/>
    </source>
</evidence>